<accession>A0A4Z1TA51</accession>
<feature type="coiled-coil region" evidence="1">
    <location>
        <begin position="834"/>
        <end position="861"/>
    </location>
</feature>
<keyword evidence="1" id="KW-0175">Coiled coil</keyword>
<keyword evidence="3" id="KW-1185">Reference proteome</keyword>
<organism evidence="2 3">
    <name type="scientific">Giardia muris</name>
    <dbReference type="NCBI Taxonomy" id="5742"/>
    <lineage>
        <taxon>Eukaryota</taxon>
        <taxon>Metamonada</taxon>
        <taxon>Diplomonadida</taxon>
        <taxon>Hexamitidae</taxon>
        <taxon>Giardiinae</taxon>
        <taxon>Giardia</taxon>
    </lineage>
</organism>
<feature type="coiled-coil region" evidence="1">
    <location>
        <begin position="640"/>
        <end position="674"/>
    </location>
</feature>
<feature type="coiled-coil region" evidence="1">
    <location>
        <begin position="1493"/>
        <end position="1527"/>
    </location>
</feature>
<dbReference type="OrthoDB" id="10256613at2759"/>
<feature type="coiled-coil region" evidence="1">
    <location>
        <begin position="517"/>
        <end position="593"/>
    </location>
</feature>
<reference evidence="2 3" key="1">
    <citation type="submission" date="2019-05" db="EMBL/GenBank/DDBJ databases">
        <title>The compact genome of Giardia muris reveals important steps in the evolution of intestinal protozoan parasites.</title>
        <authorList>
            <person name="Xu F."/>
            <person name="Jimenez-Gonzalez A."/>
            <person name="Einarsson E."/>
            <person name="Astvaldsson A."/>
            <person name="Peirasmaki D."/>
            <person name="Eckmann L."/>
            <person name="Andersson J.O."/>
            <person name="Svard S.G."/>
            <person name="Jerlstrom-Hultqvist J."/>
        </authorList>
    </citation>
    <scope>NUCLEOTIDE SEQUENCE [LARGE SCALE GENOMIC DNA]</scope>
    <source>
        <strain evidence="2 3">Roberts-Thomson</strain>
    </source>
</reference>
<dbReference type="Proteomes" id="UP000315496">
    <property type="component" value="Chromosome 1"/>
</dbReference>
<evidence type="ECO:0000256" key="1">
    <source>
        <dbReference type="SAM" id="Coils"/>
    </source>
</evidence>
<evidence type="ECO:0000313" key="3">
    <source>
        <dbReference type="Proteomes" id="UP000315496"/>
    </source>
</evidence>
<dbReference type="VEuPathDB" id="GiardiaDB:GMRT_11148"/>
<feature type="coiled-coil region" evidence="1">
    <location>
        <begin position="1593"/>
        <end position="1641"/>
    </location>
</feature>
<feature type="coiled-coil region" evidence="1">
    <location>
        <begin position="399"/>
        <end position="447"/>
    </location>
</feature>
<feature type="coiled-coil region" evidence="1">
    <location>
        <begin position="168"/>
        <end position="195"/>
    </location>
</feature>
<dbReference type="PANTHER" id="PTHR23159:SF31">
    <property type="entry name" value="CENTROSOME-ASSOCIATED PROTEIN CEP250 ISOFORM X1"/>
    <property type="match status" value="1"/>
</dbReference>
<dbReference type="PANTHER" id="PTHR23159">
    <property type="entry name" value="CENTROSOMAL PROTEIN 2"/>
    <property type="match status" value="1"/>
</dbReference>
<dbReference type="EMBL" id="VDLU01000001">
    <property type="protein sequence ID" value="TNJ29379.1"/>
    <property type="molecule type" value="Genomic_DNA"/>
</dbReference>
<feature type="coiled-coil region" evidence="1">
    <location>
        <begin position="1399"/>
        <end position="1440"/>
    </location>
</feature>
<proteinExistence type="predicted"/>
<sequence>MLRAALEKAEADLARERQQSALARLHIQDLELGLQEASAERETLNIKITALSAENTDVGAQLAALEERYNTRTQNIEHEYHLLQQRHRELEQQYRLLIDGNPAIIDQTHHTAMLGSTLVHPSQLLSFIRNDPEIAAMDLDQAAAAELAHLRGLSADYAERLWRDQTELANLRSQIEALAADLARSRAEASKLLAEKDAICNNMDVLFEENTKLSEYIQAIEQEKRDILESKAAQIADRDRMIDALKTALNELPAELAQAALQNSEMLYRQEAGTSAVHPPTEPPSIFSTLGVPPAGAASTLLSTRAALQKANEYLATEPVVPLEAQPSINEYVQGDEPQRVGIKVGPKQLERRVRLDVSDISSSAEATSSEPAPLLTSQIDAGLSLGAQRSQITAGQRIEQLTQERNGFLQELETLRTEYCVLRNRNEQLEKELHELKNALSIATPERRVAYSHDNQSEPATATGTLMPTLRGTESLRMDDLFNSPEQLTTHSNVISNLISSKLTIEDKRVARHDEVLVLREECSQYRSRLQNNERELEQVREELAGANERIEELEAELARLWKLSNDKDLRIETLVADNTSLAAELARLTETTTLQKTAYDGIDKQLRTIAESQGVTGDDIRSIVETLGAEILQRRQEVEEYRELIFAMEDAKKQVEHERDLLTAEVERLQGQGPATILAPVDTLVEASCQTEELTYDMVDFVCQCTLSLEHTSKPISPRQEYASIACQHTAPANRSYGQQMSDILEEDLLYADLSAQTESPMLEPPPVTVSMQVQTLDQALVQIQTQTSSPSLQDRSVVMDALGERSVGLGTSQALSKSIREVHEVQDPQKIQSLQEQVNALQAANNILQAELEALRTQKILVDRSVSEMPWLETDRPIPSVDRSVLCNQCSKITFETAETQTMDDAHTNFVTSGFVQTDVPLTASSPIHVVVDTTTTDRLESQLALVQAQMNQQKRQVDDLQADLLSREARIEHLTGRLHTIESKNADLTQLCSQREAMVEKLQKELLAAQTQVQTQAPIYSATIMRPVDPEGPNPPDRSSGLTVKQLEQSLAGSVILRNIQAIGGPRQRVHFAPEVPSLSSTDLGLTDSEGHGRDGRHPAAQLEILCTQLVHILNAVLRLSADLQVDARPLTTYPLQPTHESTTGLAALIEEHTRRMEERISEYKRMEAAQQQRQHPQLSPQPRPIIQICDADLTAIQHELEAAIREEHANRELAQEIRRGQTEGAATVYARMIDLTQSLQKATHGETTDIGHAMAELLHQITILGTKLDDANSKTEQQRDRVIQEFAGYAGLGPRVTEDEFKAFLIQIRAGSATTLERVRGYVEALRREINLEDVELAGLRQSMISHMAEFTEAASEVSGQFSTSLPSASVTRASDFSVPPTTATPSVTQGIPVAELEQRIAELEQELTGRQIELENVRHHASTLEARVHTLEQLTTVNMHPDTPEPILDEQEPRRPEKTGAIELERAYMSEQLVVAEKDGERLAELHRSAMRQLRDVQAELEEARAQNARLRTQLQEQGLQKAQVEAAEASRDALGQQVVYLRGMLMEILERLEQRGTGLGRMEGEDVNLSDRAKDAERLLACAEEADKWRAKYLEAEEQRKAMRARARQEKEARLATEKQCRHLERRYDQLHAKFEDGRTDLARMKIAMARYVDAVQTELRRLEAYNAQILGKQGSSP</sequence>
<evidence type="ECO:0000313" key="2">
    <source>
        <dbReference type="EMBL" id="TNJ29379.1"/>
    </source>
</evidence>
<gene>
    <name evidence="2" type="ORF">GMRT_11148</name>
</gene>
<feature type="coiled-coil region" evidence="1">
    <location>
        <begin position="940"/>
        <end position="1016"/>
    </location>
</feature>
<comment type="caution">
    <text evidence="2">The sequence shown here is derived from an EMBL/GenBank/DDBJ whole genome shotgun (WGS) entry which is preliminary data.</text>
</comment>
<feature type="coiled-coil region" evidence="1">
    <location>
        <begin position="27"/>
        <end position="93"/>
    </location>
</feature>
<protein>
    <submittedName>
        <fullName evidence="2">Coiled-coil protein</fullName>
    </submittedName>
</protein>
<name>A0A4Z1TA51_GIAMU</name>